<dbReference type="Proteomes" id="UP000612808">
    <property type="component" value="Unassembled WGS sequence"/>
</dbReference>
<keyword evidence="3" id="KW-0804">Transcription</keyword>
<name>A0A8J3JA76_9ACTN</name>
<evidence type="ECO:0000313" key="6">
    <source>
        <dbReference type="Proteomes" id="UP000612808"/>
    </source>
</evidence>
<dbReference type="PANTHER" id="PTHR43132">
    <property type="entry name" value="ARSENICAL RESISTANCE OPERON REPRESSOR ARSR-RELATED"/>
    <property type="match status" value="1"/>
</dbReference>
<dbReference type="PANTHER" id="PTHR43132:SF6">
    <property type="entry name" value="HTH-TYPE TRANSCRIPTIONAL REPRESSOR CZRA"/>
    <property type="match status" value="1"/>
</dbReference>
<keyword evidence="6" id="KW-1185">Reference proteome</keyword>
<keyword evidence="1" id="KW-0805">Transcription regulation</keyword>
<dbReference type="InterPro" id="IPR036388">
    <property type="entry name" value="WH-like_DNA-bd_sf"/>
</dbReference>
<dbReference type="GO" id="GO:0003677">
    <property type="term" value="F:DNA binding"/>
    <property type="evidence" value="ECO:0007669"/>
    <property type="project" value="UniProtKB-KW"/>
</dbReference>
<proteinExistence type="predicted"/>
<feature type="domain" description="HTH arsR-type" evidence="4">
    <location>
        <begin position="15"/>
        <end position="109"/>
    </location>
</feature>
<dbReference type="NCBIfam" id="NF033788">
    <property type="entry name" value="HTH_metalloreg"/>
    <property type="match status" value="1"/>
</dbReference>
<dbReference type="AlphaFoldDB" id="A0A8J3JA76"/>
<protein>
    <submittedName>
        <fullName evidence="5">Transcriptional regulator</fullName>
    </submittedName>
</protein>
<dbReference type="PROSITE" id="PS50987">
    <property type="entry name" value="HTH_ARSR_2"/>
    <property type="match status" value="1"/>
</dbReference>
<evidence type="ECO:0000313" key="5">
    <source>
        <dbReference type="EMBL" id="GID12283.1"/>
    </source>
</evidence>
<dbReference type="InterPro" id="IPR051011">
    <property type="entry name" value="Metal_resp_trans_reg"/>
</dbReference>
<evidence type="ECO:0000259" key="4">
    <source>
        <dbReference type="PROSITE" id="PS50987"/>
    </source>
</evidence>
<dbReference type="InterPro" id="IPR036390">
    <property type="entry name" value="WH_DNA-bd_sf"/>
</dbReference>
<comment type="caution">
    <text evidence="5">The sequence shown here is derived from an EMBL/GenBank/DDBJ whole genome shotgun (WGS) entry which is preliminary data.</text>
</comment>
<dbReference type="Gene3D" id="1.10.10.10">
    <property type="entry name" value="Winged helix-like DNA-binding domain superfamily/Winged helix DNA-binding domain"/>
    <property type="match status" value="1"/>
</dbReference>
<dbReference type="SUPFAM" id="SSF46785">
    <property type="entry name" value="Winged helix' DNA-binding domain"/>
    <property type="match status" value="1"/>
</dbReference>
<dbReference type="Pfam" id="PF01022">
    <property type="entry name" value="HTH_5"/>
    <property type="match status" value="1"/>
</dbReference>
<keyword evidence="2" id="KW-0238">DNA-binding</keyword>
<evidence type="ECO:0000256" key="3">
    <source>
        <dbReference type="ARBA" id="ARBA00023163"/>
    </source>
</evidence>
<reference evidence="5" key="1">
    <citation type="submission" date="2021-01" db="EMBL/GenBank/DDBJ databases">
        <title>Whole genome shotgun sequence of Actinocatenispora rupis NBRC 107355.</title>
        <authorList>
            <person name="Komaki H."/>
            <person name="Tamura T."/>
        </authorList>
    </citation>
    <scope>NUCLEOTIDE SEQUENCE</scope>
    <source>
        <strain evidence="5">NBRC 107355</strain>
    </source>
</reference>
<dbReference type="GO" id="GO:0003700">
    <property type="term" value="F:DNA-binding transcription factor activity"/>
    <property type="evidence" value="ECO:0007669"/>
    <property type="project" value="InterPro"/>
</dbReference>
<evidence type="ECO:0000256" key="1">
    <source>
        <dbReference type="ARBA" id="ARBA00023015"/>
    </source>
</evidence>
<dbReference type="EMBL" id="BOMB01000017">
    <property type="protein sequence ID" value="GID12283.1"/>
    <property type="molecule type" value="Genomic_DNA"/>
</dbReference>
<organism evidence="5 6">
    <name type="scientific">Actinocatenispora rupis</name>
    <dbReference type="NCBI Taxonomy" id="519421"/>
    <lineage>
        <taxon>Bacteria</taxon>
        <taxon>Bacillati</taxon>
        <taxon>Actinomycetota</taxon>
        <taxon>Actinomycetes</taxon>
        <taxon>Micromonosporales</taxon>
        <taxon>Micromonosporaceae</taxon>
        <taxon>Actinocatenispora</taxon>
    </lineage>
</organism>
<dbReference type="CDD" id="cd00090">
    <property type="entry name" value="HTH_ARSR"/>
    <property type="match status" value="1"/>
</dbReference>
<evidence type="ECO:0000256" key="2">
    <source>
        <dbReference type="ARBA" id="ARBA00023125"/>
    </source>
</evidence>
<dbReference type="RefSeq" id="WP_203658257.1">
    <property type="nucleotide sequence ID" value="NZ_BAAAZM010000009.1"/>
</dbReference>
<sequence length="121" mass="12707">MGHGPQGRAGTAGTLDADTAATVAATLQALATPSRLLILTRLRESPCPVGELAEAVGMEQSAVSHQLRLLRALGLVAGTRSGRRIVYALFDNHVAQLLDEAIYHVEHLRLGKRDSTGTTAG</sequence>
<dbReference type="SMART" id="SM00418">
    <property type="entry name" value="HTH_ARSR"/>
    <property type="match status" value="1"/>
</dbReference>
<gene>
    <name evidence="5" type="ORF">Aru02nite_31720</name>
</gene>
<dbReference type="PRINTS" id="PR00778">
    <property type="entry name" value="HTHARSR"/>
</dbReference>
<accession>A0A8J3JA76</accession>
<dbReference type="InterPro" id="IPR001845">
    <property type="entry name" value="HTH_ArsR_DNA-bd_dom"/>
</dbReference>
<dbReference type="InterPro" id="IPR011991">
    <property type="entry name" value="ArsR-like_HTH"/>
</dbReference>